<proteinExistence type="predicted"/>
<dbReference type="InterPro" id="IPR009839">
    <property type="entry name" value="SseB_N"/>
</dbReference>
<dbReference type="EMBL" id="JAKHSK010000063">
    <property type="protein sequence ID" value="MCL6220872.1"/>
    <property type="molecule type" value="Genomic_DNA"/>
</dbReference>
<dbReference type="InterPro" id="IPR027945">
    <property type="entry name" value="SseB_C"/>
</dbReference>
<gene>
    <name evidence="3" type="ORF">L1967_21490</name>
</gene>
<evidence type="ECO:0000259" key="1">
    <source>
        <dbReference type="Pfam" id="PF07179"/>
    </source>
</evidence>
<name>A0A9X1ZTS5_9FLAO</name>
<organism evidence="3 4">
    <name type="scientific">Zunongwangia pacifica</name>
    <dbReference type="NCBI Taxonomy" id="2911062"/>
    <lineage>
        <taxon>Bacteria</taxon>
        <taxon>Pseudomonadati</taxon>
        <taxon>Bacteroidota</taxon>
        <taxon>Flavobacteriia</taxon>
        <taxon>Flavobacteriales</taxon>
        <taxon>Flavobacteriaceae</taxon>
        <taxon>Zunongwangia</taxon>
    </lineage>
</organism>
<keyword evidence="4" id="KW-1185">Reference proteome</keyword>
<dbReference type="Proteomes" id="UP001139521">
    <property type="component" value="Unassembled WGS sequence"/>
</dbReference>
<dbReference type="Pfam" id="PF07179">
    <property type="entry name" value="SseB"/>
    <property type="match status" value="1"/>
</dbReference>
<sequence length="260" mass="29284">MSLFNLFKKNKTQSTFPENELEKSLIKAASDVAAREEFYTKLLWNELIVLTSGHDQSQEGRRTLEENTEVRFVTFKNGQIPIFTATNRIFDKGIVKEQVPFMAIKGQDLFTLTKGASFVLNPYSDYGKELVPQEIENLLNGSIFQQNHHIEITKDTQVLLGQPANYPTQLVNALSQLFSDQPNVKAAYLASIKMDDTKQPPHLIVAIDVEGNMSSISGKAGAIAEQIIGKNEVIDFIKIEEDNGISSYFLNETQAFYQRK</sequence>
<dbReference type="AlphaFoldDB" id="A0A9X1ZTS5"/>
<feature type="domain" description="SseB protein C-terminal" evidence="2">
    <location>
        <begin position="152"/>
        <end position="259"/>
    </location>
</feature>
<protein>
    <submittedName>
        <fullName evidence="3">Enhanced serine sensitivity protein SseB C-terminal domain-containing protein</fullName>
    </submittedName>
</protein>
<dbReference type="Pfam" id="PF14581">
    <property type="entry name" value="SseB_C"/>
    <property type="match status" value="1"/>
</dbReference>
<evidence type="ECO:0000313" key="3">
    <source>
        <dbReference type="EMBL" id="MCL6220872.1"/>
    </source>
</evidence>
<comment type="caution">
    <text evidence="3">The sequence shown here is derived from an EMBL/GenBank/DDBJ whole genome shotgun (WGS) entry which is preliminary data.</text>
</comment>
<feature type="domain" description="SseB protein N-terminal" evidence="1">
    <location>
        <begin position="21"/>
        <end position="136"/>
    </location>
</feature>
<reference evidence="3" key="1">
    <citation type="submission" date="2022-01" db="EMBL/GenBank/DDBJ databases">
        <title>Genome sequencing of Zunongwangia sp. M21534 genome.</title>
        <authorList>
            <person name="Chen Y."/>
            <person name="Dong C."/>
            <person name="Shao Z."/>
        </authorList>
    </citation>
    <scope>NUCLEOTIDE SEQUENCE</scope>
    <source>
        <strain evidence="3">MCCC M21534</strain>
    </source>
</reference>
<dbReference type="RefSeq" id="WP_249603547.1">
    <property type="nucleotide sequence ID" value="NZ_JAKHSK010000063.1"/>
</dbReference>
<evidence type="ECO:0000259" key="2">
    <source>
        <dbReference type="Pfam" id="PF14581"/>
    </source>
</evidence>
<accession>A0A9X1ZTS5</accession>
<evidence type="ECO:0000313" key="4">
    <source>
        <dbReference type="Proteomes" id="UP001139521"/>
    </source>
</evidence>